<keyword evidence="2" id="KW-1185">Reference proteome</keyword>
<reference evidence="1" key="1">
    <citation type="submission" date="2020-08" db="EMBL/GenBank/DDBJ databases">
        <title>Multicomponent nature underlies the extraordinary mechanical properties of spider dragline silk.</title>
        <authorList>
            <person name="Kono N."/>
            <person name="Nakamura H."/>
            <person name="Mori M."/>
            <person name="Yoshida Y."/>
            <person name="Ohtoshi R."/>
            <person name="Malay A.D."/>
            <person name="Moran D.A.P."/>
            <person name="Tomita M."/>
            <person name="Numata K."/>
            <person name="Arakawa K."/>
        </authorList>
    </citation>
    <scope>NUCLEOTIDE SEQUENCE</scope>
</reference>
<comment type="caution">
    <text evidence="1">The sequence shown here is derived from an EMBL/GenBank/DDBJ whole genome shotgun (WGS) entry which is preliminary data.</text>
</comment>
<evidence type="ECO:0000313" key="1">
    <source>
        <dbReference type="EMBL" id="GFT10402.1"/>
    </source>
</evidence>
<dbReference type="Proteomes" id="UP000887013">
    <property type="component" value="Unassembled WGS sequence"/>
</dbReference>
<dbReference type="AlphaFoldDB" id="A0A8X6NE54"/>
<gene>
    <name evidence="1" type="ORF">NPIL_395971</name>
</gene>
<proteinExistence type="predicted"/>
<name>A0A8X6NE54_NEPPI</name>
<protein>
    <submittedName>
        <fullName evidence="1">Uncharacterized protein</fullName>
    </submittedName>
</protein>
<evidence type="ECO:0000313" key="2">
    <source>
        <dbReference type="Proteomes" id="UP000887013"/>
    </source>
</evidence>
<organism evidence="1 2">
    <name type="scientific">Nephila pilipes</name>
    <name type="common">Giant wood spider</name>
    <name type="synonym">Nephila maculata</name>
    <dbReference type="NCBI Taxonomy" id="299642"/>
    <lineage>
        <taxon>Eukaryota</taxon>
        <taxon>Metazoa</taxon>
        <taxon>Ecdysozoa</taxon>
        <taxon>Arthropoda</taxon>
        <taxon>Chelicerata</taxon>
        <taxon>Arachnida</taxon>
        <taxon>Araneae</taxon>
        <taxon>Araneomorphae</taxon>
        <taxon>Entelegynae</taxon>
        <taxon>Araneoidea</taxon>
        <taxon>Nephilidae</taxon>
        <taxon>Nephila</taxon>
    </lineage>
</organism>
<dbReference type="EMBL" id="BMAW01057365">
    <property type="protein sequence ID" value="GFT10402.1"/>
    <property type="molecule type" value="Genomic_DNA"/>
</dbReference>
<accession>A0A8X6NE54</accession>
<sequence>MWWYGIIFSKGNRESAKGISWRKAFPVDETFLDHNYLQFHYTRVFVIFGVPERLYPKETEVIPEILYPREKELIPERQYLREILYLKDCTSEKEYTSPQPLKSLRNSVLIF</sequence>